<comment type="subcellular location">
    <subcellularLocation>
        <location evidence="1">Membrane</location>
    </subcellularLocation>
</comment>
<name>A0A7R9LVF8_9ACAR</name>
<dbReference type="Proteomes" id="UP000728032">
    <property type="component" value="Unassembled WGS sequence"/>
</dbReference>
<proteinExistence type="predicted"/>
<feature type="transmembrane region" description="Helical" evidence="5">
    <location>
        <begin position="64"/>
        <end position="91"/>
    </location>
</feature>
<keyword evidence="8" id="KW-1185">Reference proteome</keyword>
<gene>
    <name evidence="7" type="ORF">ONB1V03_LOCUS6147</name>
</gene>
<feature type="domain" description="G-protein coupled receptors family 1 profile" evidence="6">
    <location>
        <begin position="45"/>
        <end position="152"/>
    </location>
</feature>
<evidence type="ECO:0000256" key="5">
    <source>
        <dbReference type="SAM" id="Phobius"/>
    </source>
</evidence>
<dbReference type="Gene3D" id="1.20.1070.10">
    <property type="entry name" value="Rhodopsin 7-helix transmembrane proteins"/>
    <property type="match status" value="1"/>
</dbReference>
<dbReference type="EMBL" id="OC917497">
    <property type="protein sequence ID" value="CAD7647243.1"/>
    <property type="molecule type" value="Genomic_DNA"/>
</dbReference>
<dbReference type="OrthoDB" id="9894375at2759"/>
<keyword evidence="2 5" id="KW-0812">Transmembrane</keyword>
<protein>
    <recommendedName>
        <fullName evidence="6">G-protein coupled receptors family 1 profile domain-containing protein</fullName>
    </recommendedName>
</protein>
<organism evidence="7">
    <name type="scientific">Oppiella nova</name>
    <dbReference type="NCBI Taxonomy" id="334625"/>
    <lineage>
        <taxon>Eukaryota</taxon>
        <taxon>Metazoa</taxon>
        <taxon>Ecdysozoa</taxon>
        <taxon>Arthropoda</taxon>
        <taxon>Chelicerata</taxon>
        <taxon>Arachnida</taxon>
        <taxon>Acari</taxon>
        <taxon>Acariformes</taxon>
        <taxon>Sarcoptiformes</taxon>
        <taxon>Oribatida</taxon>
        <taxon>Brachypylina</taxon>
        <taxon>Oppioidea</taxon>
        <taxon>Oppiidae</taxon>
        <taxon>Oppiella</taxon>
    </lineage>
</organism>
<evidence type="ECO:0000256" key="4">
    <source>
        <dbReference type="ARBA" id="ARBA00023136"/>
    </source>
</evidence>
<feature type="transmembrane region" description="Helical" evidence="5">
    <location>
        <begin position="30"/>
        <end position="52"/>
    </location>
</feature>
<dbReference type="AlphaFoldDB" id="A0A7R9LVF8"/>
<keyword evidence="3 5" id="KW-1133">Transmembrane helix</keyword>
<dbReference type="SUPFAM" id="SSF81321">
    <property type="entry name" value="Family A G protein-coupled receptor-like"/>
    <property type="match status" value="1"/>
</dbReference>
<keyword evidence="4 5" id="KW-0472">Membrane</keyword>
<dbReference type="EMBL" id="CAJPVJ010002672">
    <property type="protein sequence ID" value="CAG2166632.1"/>
    <property type="molecule type" value="Genomic_DNA"/>
</dbReference>
<evidence type="ECO:0000256" key="1">
    <source>
        <dbReference type="ARBA" id="ARBA00004370"/>
    </source>
</evidence>
<dbReference type="InterPro" id="IPR017452">
    <property type="entry name" value="GPCR_Rhodpsn_7TM"/>
</dbReference>
<evidence type="ECO:0000256" key="3">
    <source>
        <dbReference type="ARBA" id="ARBA00022989"/>
    </source>
</evidence>
<sequence>MDFCDNTTIPTYFSYVNNEGIESQKTYYKYFVPILIIGCVISVTLNALLVIVGHTKTVNKSPILVLSLNLATTDSLASIFIATGLVVNSYLPVVLEVNMGRSQCTLLIIEIFRLSSLIASAMHLLSLALVHYKGIVKPLHYSYISSAILFKG</sequence>
<evidence type="ECO:0000313" key="8">
    <source>
        <dbReference type="Proteomes" id="UP000728032"/>
    </source>
</evidence>
<feature type="transmembrane region" description="Helical" evidence="5">
    <location>
        <begin position="111"/>
        <end position="132"/>
    </location>
</feature>
<evidence type="ECO:0000259" key="6">
    <source>
        <dbReference type="PROSITE" id="PS50262"/>
    </source>
</evidence>
<dbReference type="GO" id="GO:0016020">
    <property type="term" value="C:membrane"/>
    <property type="evidence" value="ECO:0007669"/>
    <property type="project" value="UniProtKB-SubCell"/>
</dbReference>
<evidence type="ECO:0000256" key="2">
    <source>
        <dbReference type="ARBA" id="ARBA00022692"/>
    </source>
</evidence>
<dbReference type="PROSITE" id="PS50262">
    <property type="entry name" value="G_PROTEIN_RECEP_F1_2"/>
    <property type="match status" value="1"/>
</dbReference>
<evidence type="ECO:0000313" key="7">
    <source>
        <dbReference type="EMBL" id="CAD7647243.1"/>
    </source>
</evidence>
<reference evidence="7" key="1">
    <citation type="submission" date="2020-11" db="EMBL/GenBank/DDBJ databases">
        <authorList>
            <person name="Tran Van P."/>
        </authorList>
    </citation>
    <scope>NUCLEOTIDE SEQUENCE</scope>
</reference>
<accession>A0A7R9LVF8</accession>